<accession>A0AAN9UI99</accession>
<evidence type="ECO:0000313" key="2">
    <source>
        <dbReference type="EMBL" id="KAK7743933.1"/>
    </source>
</evidence>
<organism evidence="2 3">
    <name type="scientific">Cytospora paraplurivora</name>
    <dbReference type="NCBI Taxonomy" id="2898453"/>
    <lineage>
        <taxon>Eukaryota</taxon>
        <taxon>Fungi</taxon>
        <taxon>Dikarya</taxon>
        <taxon>Ascomycota</taxon>
        <taxon>Pezizomycotina</taxon>
        <taxon>Sordariomycetes</taxon>
        <taxon>Sordariomycetidae</taxon>
        <taxon>Diaporthales</taxon>
        <taxon>Cytosporaceae</taxon>
        <taxon>Cytospora</taxon>
    </lineage>
</organism>
<proteinExistence type="predicted"/>
<evidence type="ECO:0000256" key="1">
    <source>
        <dbReference type="SAM" id="MobiDB-lite"/>
    </source>
</evidence>
<protein>
    <submittedName>
        <fullName evidence="2">Uncharacterized protein</fullName>
    </submittedName>
</protein>
<dbReference type="Proteomes" id="UP001320245">
    <property type="component" value="Unassembled WGS sequence"/>
</dbReference>
<dbReference type="EMBL" id="JAJSPL020000012">
    <property type="protein sequence ID" value="KAK7743933.1"/>
    <property type="molecule type" value="Genomic_DNA"/>
</dbReference>
<sequence length="245" mass="27370">MAITRLWFFHLRPNNQATDPSFLDLWTNILELFARYTPAPGPTSSSQIHLALSLSAARPPHHHLPHHFLLQSRDDPTLLVLISSYPSLALCAQAEAAYRRHPYRAEVRAVARHRALRQLDMEDAEVVPALLEERPGREVVTVTISSRNPLRTEIAEARSSCSSASGGGGGPRGELGRRSPVLPTNREISGADAFETPLPPRDGEGEDVFAEQRKEGRRWIRIRRGLPTVDEGVEEVFQLKELLSR</sequence>
<evidence type="ECO:0000313" key="3">
    <source>
        <dbReference type="Proteomes" id="UP001320245"/>
    </source>
</evidence>
<comment type="caution">
    <text evidence="2">The sequence shown here is derived from an EMBL/GenBank/DDBJ whole genome shotgun (WGS) entry which is preliminary data.</text>
</comment>
<dbReference type="AlphaFoldDB" id="A0AAN9UI99"/>
<keyword evidence="3" id="KW-1185">Reference proteome</keyword>
<reference evidence="2 3" key="1">
    <citation type="journal article" date="2023" name="PLoS ONE">
        <title>Cytospora paraplurivora sp. nov. isolated from orchards with fruit tree decline syndrome in Ontario, Canada.</title>
        <authorList>
            <person name="Ilyukhin E."/>
            <person name="Nguyen H.D.T."/>
            <person name="Castle A.J."/>
            <person name="Ellouze W."/>
        </authorList>
    </citation>
    <scope>NUCLEOTIDE SEQUENCE [LARGE SCALE GENOMIC DNA]</scope>
    <source>
        <strain evidence="2 3">FDS-564</strain>
    </source>
</reference>
<feature type="region of interest" description="Disordered" evidence="1">
    <location>
        <begin position="156"/>
        <end position="207"/>
    </location>
</feature>
<name>A0AAN9UI99_9PEZI</name>
<gene>
    <name evidence="2" type="ORF">SLS53_003955</name>
</gene>